<dbReference type="SUPFAM" id="SSF51445">
    <property type="entry name" value="(Trans)glycosidases"/>
    <property type="match status" value="1"/>
</dbReference>
<dbReference type="GO" id="GO:0031520">
    <property type="term" value="C:plasma membrane of cell tip"/>
    <property type="evidence" value="ECO:0007669"/>
    <property type="project" value="EnsemblFungi"/>
</dbReference>
<dbReference type="EC" id="3.2.1.58" evidence="14"/>
<dbReference type="Proteomes" id="UP000016088">
    <property type="component" value="Unassembled WGS sequence"/>
</dbReference>
<evidence type="ECO:0000256" key="13">
    <source>
        <dbReference type="ARBA" id="ARBA00037126"/>
    </source>
</evidence>
<evidence type="ECO:0000256" key="10">
    <source>
        <dbReference type="ARBA" id="ARBA00023295"/>
    </source>
</evidence>
<dbReference type="EMBL" id="KE503207">
    <property type="protein sequence ID" value="EPX73097.1"/>
    <property type="molecule type" value="Genomic_DNA"/>
</dbReference>
<dbReference type="eggNOG" id="ENOG502QRG8">
    <property type="taxonomic scope" value="Eukaryota"/>
</dbReference>
<organism evidence="19 20">
    <name type="scientific">Schizosaccharomyces octosporus (strain yFS286)</name>
    <name type="common">Fission yeast</name>
    <name type="synonym">Octosporomyces octosporus</name>
    <dbReference type="NCBI Taxonomy" id="483514"/>
    <lineage>
        <taxon>Eukaryota</taxon>
        <taxon>Fungi</taxon>
        <taxon>Dikarya</taxon>
        <taxon>Ascomycota</taxon>
        <taxon>Taphrinomycotina</taxon>
        <taxon>Schizosaccharomycetes</taxon>
        <taxon>Schizosaccharomycetales</taxon>
        <taxon>Schizosaccharomycetaceae</taxon>
        <taxon>Schizosaccharomyces</taxon>
    </lineage>
</organism>
<keyword evidence="9" id="KW-0325">Glycoprotein</keyword>
<evidence type="ECO:0000256" key="11">
    <source>
        <dbReference type="ARBA" id="ARBA00023316"/>
    </source>
</evidence>
<evidence type="ECO:0000259" key="18">
    <source>
        <dbReference type="Pfam" id="PF00150"/>
    </source>
</evidence>
<evidence type="ECO:0000256" key="7">
    <source>
        <dbReference type="ARBA" id="ARBA00022989"/>
    </source>
</evidence>
<evidence type="ECO:0000256" key="6">
    <source>
        <dbReference type="ARBA" id="ARBA00022968"/>
    </source>
</evidence>
<dbReference type="HOGENOM" id="CLU_004624_4_2_1"/>
<keyword evidence="3" id="KW-1003">Cell membrane</keyword>
<evidence type="ECO:0000256" key="8">
    <source>
        <dbReference type="ARBA" id="ARBA00023136"/>
    </source>
</evidence>
<dbReference type="PANTHER" id="PTHR31297:SF34">
    <property type="entry name" value="GLUCAN 1,3-BETA-GLUCOSIDASE 2"/>
    <property type="match status" value="1"/>
</dbReference>
<dbReference type="RefSeq" id="XP_013018727.1">
    <property type="nucleotide sequence ID" value="XM_013163273.1"/>
</dbReference>
<protein>
    <recommendedName>
        <fullName evidence="14">glucan 1,3-beta-glucosidase</fullName>
        <ecNumber evidence="14">3.2.1.58</ecNumber>
    </recommendedName>
    <alternativeName>
        <fullName evidence="15">Exo-1,3-beta-glucanase D</fullName>
    </alternativeName>
</protein>
<comment type="subcellular location">
    <subcellularLocation>
        <location evidence="1">Cell membrane</location>
        <topology evidence="1">Single-pass type II membrane protein</topology>
    </subcellularLocation>
</comment>
<evidence type="ECO:0000256" key="17">
    <source>
        <dbReference type="SAM" id="Phobius"/>
    </source>
</evidence>
<proteinExistence type="inferred from homology"/>
<evidence type="ECO:0000256" key="15">
    <source>
        <dbReference type="ARBA" id="ARBA00041260"/>
    </source>
</evidence>
<evidence type="ECO:0000256" key="16">
    <source>
        <dbReference type="RuleBase" id="RU361153"/>
    </source>
</evidence>
<comment type="similarity">
    <text evidence="2 16">Belongs to the glycosyl hydrolase 5 (cellulase A) family.</text>
</comment>
<dbReference type="PANTHER" id="PTHR31297">
    <property type="entry name" value="GLUCAN ENDO-1,6-BETA-GLUCOSIDASE B"/>
    <property type="match status" value="1"/>
</dbReference>
<dbReference type="AlphaFoldDB" id="S9PYR2"/>
<keyword evidence="6" id="KW-0735">Signal-anchor</keyword>
<dbReference type="GO" id="GO:0009251">
    <property type="term" value="P:glucan catabolic process"/>
    <property type="evidence" value="ECO:0007669"/>
    <property type="project" value="TreeGrafter"/>
</dbReference>
<dbReference type="InterPro" id="IPR001547">
    <property type="entry name" value="Glyco_hydro_5"/>
</dbReference>
<dbReference type="GO" id="GO:0005576">
    <property type="term" value="C:extracellular region"/>
    <property type="evidence" value="ECO:0007669"/>
    <property type="project" value="TreeGrafter"/>
</dbReference>
<dbReference type="InterPro" id="IPR050386">
    <property type="entry name" value="Glycosyl_hydrolase_5"/>
</dbReference>
<keyword evidence="20" id="KW-1185">Reference proteome</keyword>
<keyword evidence="7 17" id="KW-1133">Transmembrane helix</keyword>
<accession>S9PYR2</accession>
<evidence type="ECO:0000256" key="12">
    <source>
        <dbReference type="ARBA" id="ARBA00036824"/>
    </source>
</evidence>
<dbReference type="OrthoDB" id="62120at2759"/>
<evidence type="ECO:0000256" key="14">
    <source>
        <dbReference type="ARBA" id="ARBA00038929"/>
    </source>
</evidence>
<dbReference type="Gene3D" id="3.20.20.80">
    <property type="entry name" value="Glycosidases"/>
    <property type="match status" value="1"/>
</dbReference>
<evidence type="ECO:0000256" key="1">
    <source>
        <dbReference type="ARBA" id="ARBA00004401"/>
    </source>
</evidence>
<dbReference type="VEuPathDB" id="FungiDB:SOCG_00853"/>
<comment type="catalytic activity">
    <reaction evidence="12">
        <text>Successive hydrolysis of beta-D-glucose units from the non-reducing ends of (1-&gt;3)-beta-D-glucans, releasing alpha-glucose.</text>
        <dbReference type="EC" id="3.2.1.58"/>
    </reaction>
</comment>
<dbReference type="GeneID" id="25029837"/>
<feature type="transmembrane region" description="Helical" evidence="17">
    <location>
        <begin position="34"/>
        <end position="58"/>
    </location>
</feature>
<dbReference type="GO" id="GO:1904541">
    <property type="term" value="P:fungal-type cell wall disassembly involved in conjugation with cellular fusion"/>
    <property type="evidence" value="ECO:0007669"/>
    <property type="project" value="EnsemblFungi"/>
</dbReference>
<evidence type="ECO:0000256" key="3">
    <source>
        <dbReference type="ARBA" id="ARBA00022475"/>
    </source>
</evidence>
<evidence type="ECO:0000313" key="19">
    <source>
        <dbReference type="EMBL" id="EPX73097.1"/>
    </source>
</evidence>
<dbReference type="GO" id="GO:0000935">
    <property type="term" value="C:division septum"/>
    <property type="evidence" value="ECO:0007669"/>
    <property type="project" value="EnsemblFungi"/>
</dbReference>
<dbReference type="Pfam" id="PF00150">
    <property type="entry name" value="Cellulase"/>
    <property type="match status" value="1"/>
</dbReference>
<evidence type="ECO:0000256" key="2">
    <source>
        <dbReference type="ARBA" id="ARBA00005641"/>
    </source>
</evidence>
<keyword evidence="5 16" id="KW-0378">Hydrolase</keyword>
<gene>
    <name evidence="19" type="ORF">SOCG_00853</name>
</gene>
<name>S9PYR2_SCHOY</name>
<dbReference type="InterPro" id="IPR017853">
    <property type="entry name" value="GH"/>
</dbReference>
<evidence type="ECO:0000256" key="5">
    <source>
        <dbReference type="ARBA" id="ARBA00022801"/>
    </source>
</evidence>
<keyword evidence="8 17" id="KW-0472">Membrane</keyword>
<comment type="function">
    <text evidence="13">Glucosidase involved in the degradation of cellulosic biomass. Active on lichenan.</text>
</comment>
<evidence type="ECO:0000313" key="20">
    <source>
        <dbReference type="Proteomes" id="UP000016088"/>
    </source>
</evidence>
<keyword evidence="4 17" id="KW-0812">Transmembrane</keyword>
<dbReference type="GO" id="GO:0009986">
    <property type="term" value="C:cell surface"/>
    <property type="evidence" value="ECO:0007669"/>
    <property type="project" value="TreeGrafter"/>
</dbReference>
<reference evidence="19 20" key="1">
    <citation type="journal article" date="2011" name="Science">
        <title>Comparative functional genomics of the fission yeasts.</title>
        <authorList>
            <person name="Rhind N."/>
            <person name="Chen Z."/>
            <person name="Yassour M."/>
            <person name="Thompson D.A."/>
            <person name="Haas B.J."/>
            <person name="Habib N."/>
            <person name="Wapinski I."/>
            <person name="Roy S."/>
            <person name="Lin M.F."/>
            <person name="Heiman D.I."/>
            <person name="Young S.K."/>
            <person name="Furuya K."/>
            <person name="Guo Y."/>
            <person name="Pidoux A."/>
            <person name="Chen H.M."/>
            <person name="Robbertse B."/>
            <person name="Goldberg J.M."/>
            <person name="Aoki K."/>
            <person name="Bayne E.H."/>
            <person name="Berlin A.M."/>
            <person name="Desjardins C.A."/>
            <person name="Dobbs E."/>
            <person name="Dukaj L."/>
            <person name="Fan L."/>
            <person name="FitzGerald M.G."/>
            <person name="French C."/>
            <person name="Gujja S."/>
            <person name="Hansen K."/>
            <person name="Keifenheim D."/>
            <person name="Levin J.Z."/>
            <person name="Mosher R.A."/>
            <person name="Mueller C.A."/>
            <person name="Pfiffner J."/>
            <person name="Priest M."/>
            <person name="Russ C."/>
            <person name="Smialowska A."/>
            <person name="Swoboda P."/>
            <person name="Sykes S.M."/>
            <person name="Vaughn M."/>
            <person name="Vengrova S."/>
            <person name="Yoder R."/>
            <person name="Zeng Q."/>
            <person name="Allshire R."/>
            <person name="Baulcombe D."/>
            <person name="Birren B.W."/>
            <person name="Brown W."/>
            <person name="Ekwall K."/>
            <person name="Kellis M."/>
            <person name="Leatherwood J."/>
            <person name="Levin H."/>
            <person name="Margalit H."/>
            <person name="Martienssen R."/>
            <person name="Nieduszynski C.A."/>
            <person name="Spatafora J.W."/>
            <person name="Friedman N."/>
            <person name="Dalgaard J.Z."/>
            <person name="Baumann P."/>
            <person name="Niki H."/>
            <person name="Regev A."/>
            <person name="Nusbaum C."/>
        </authorList>
    </citation>
    <scope>NUCLEOTIDE SEQUENCE [LARGE SCALE GENOMIC DNA]</scope>
    <source>
        <strain evidence="20">yFS286</strain>
    </source>
</reference>
<sequence>MDDVMNTESVESLKNPDNDFGVLRPSKYYSRKTIIIIATMVCFLSVTVCLVVFLPIIFCFIIPTARLQGEHLALKKNVSSPISVANNENYNPIDTVDKIVPIPEYARRTLLDPATWLDKTDFNTTFTDVMVGNLSIMGLCDAYDDTVQANPSVPPLNKPFPYGEVPIRGVNLGGWLSIEPFITPSYFRINNGSQYLLHDELSLHNYLQENASRIIEEHYSTFVTKRTFEEVREAGLDHVRITFPYWILHKDLNATNVSGIGWRYLLRAIEWARSQGLRVNLDLHAAPGNQNSWNHGGYLNQLNWLVGPEGNENADRTLKIHEQLSTFFSQERYKNVVTIYGLLNEPNSFLIDPQLINSWHKKAYKIVRSAIPGAIISISDGFRGPGDWDKEYDPFHFPNVLIDAHRYTIFNDFLIALPYEDKFNIVCNSWKEEVEQKAKLPTIVGEWSLADTDCAEFLNNVGEGARWDGTFSPNGNVECCPSRKDCTCSTANADPGSYTAEYRKVLYNFASAQIETFDKTWGWFYWNWDTEDATQWSYKKSRAAGLLPELAYKTDRAFNCSMLETSFMSRLD</sequence>
<evidence type="ECO:0000256" key="9">
    <source>
        <dbReference type="ARBA" id="ARBA00023180"/>
    </source>
</evidence>
<dbReference type="OMA" id="TYHEGFL"/>
<feature type="domain" description="Glycoside hydrolase family 5" evidence="18">
    <location>
        <begin position="219"/>
        <end position="453"/>
    </location>
</feature>
<keyword evidence="11" id="KW-0961">Cell wall biogenesis/degradation</keyword>
<evidence type="ECO:0000256" key="4">
    <source>
        <dbReference type="ARBA" id="ARBA00022692"/>
    </source>
</evidence>
<keyword evidence="10 16" id="KW-0326">Glycosidase</keyword>
<dbReference type="GO" id="GO:0004338">
    <property type="term" value="F:glucan exo-1,3-beta-glucosidase activity"/>
    <property type="evidence" value="ECO:0007669"/>
    <property type="project" value="UniProtKB-EC"/>
</dbReference>
<dbReference type="GO" id="GO:1990819">
    <property type="term" value="C:mating projection actin fusion focus"/>
    <property type="evidence" value="ECO:0007669"/>
    <property type="project" value="EnsemblFungi"/>
</dbReference>